<dbReference type="PANTHER" id="PTHR43884">
    <property type="entry name" value="ACYL-COA DEHYDROGENASE"/>
    <property type="match status" value="1"/>
</dbReference>
<feature type="compositionally biased region" description="Basic and acidic residues" evidence="5">
    <location>
        <begin position="539"/>
        <end position="555"/>
    </location>
</feature>
<dbReference type="Proteomes" id="UP000471126">
    <property type="component" value="Unassembled WGS sequence"/>
</dbReference>
<feature type="domain" description="Acyl-CoA dehydrogenase/oxidase N-terminal" evidence="7">
    <location>
        <begin position="8"/>
        <end position="123"/>
    </location>
</feature>
<feature type="domain" description="Acyl-CoA dehydrogenase/oxidase C-terminal" evidence="6">
    <location>
        <begin position="262"/>
        <end position="404"/>
    </location>
</feature>
<comment type="cofactor">
    <cofactor evidence="1">
        <name>FAD</name>
        <dbReference type="ChEBI" id="CHEBI:57692"/>
    </cofactor>
</comment>
<evidence type="ECO:0000313" key="9">
    <source>
        <dbReference type="Proteomes" id="UP000471126"/>
    </source>
</evidence>
<evidence type="ECO:0000259" key="6">
    <source>
        <dbReference type="Pfam" id="PF00441"/>
    </source>
</evidence>
<evidence type="ECO:0000256" key="5">
    <source>
        <dbReference type="SAM" id="MobiDB-lite"/>
    </source>
</evidence>
<dbReference type="Pfam" id="PF00441">
    <property type="entry name" value="Acyl-CoA_dh_1"/>
    <property type="match status" value="1"/>
</dbReference>
<evidence type="ECO:0000259" key="7">
    <source>
        <dbReference type="Pfam" id="PF02771"/>
    </source>
</evidence>
<dbReference type="Gene3D" id="1.10.540.10">
    <property type="entry name" value="Acyl-CoA dehydrogenase/oxidase, N-terminal domain"/>
    <property type="match status" value="1"/>
</dbReference>
<dbReference type="InterPro" id="IPR037069">
    <property type="entry name" value="AcylCoA_DH/ox_N_sf"/>
</dbReference>
<dbReference type="Gene3D" id="1.20.140.10">
    <property type="entry name" value="Butyryl-CoA Dehydrogenase, subunit A, domain 3"/>
    <property type="match status" value="1"/>
</dbReference>
<organism evidence="8 9">
    <name type="scientific">Geodermatophilus normandii</name>
    <dbReference type="NCBI Taxonomy" id="1137989"/>
    <lineage>
        <taxon>Bacteria</taxon>
        <taxon>Bacillati</taxon>
        <taxon>Actinomycetota</taxon>
        <taxon>Actinomycetes</taxon>
        <taxon>Geodermatophilales</taxon>
        <taxon>Geodermatophilaceae</taxon>
        <taxon>Geodermatophilus</taxon>
    </lineage>
</organism>
<dbReference type="RefSeq" id="WP_163476371.1">
    <property type="nucleotide sequence ID" value="NZ_JAAGWE010000014.1"/>
</dbReference>
<dbReference type="InterPro" id="IPR009075">
    <property type="entry name" value="AcylCo_DH/oxidase_C"/>
</dbReference>
<keyword evidence="3" id="KW-0285">Flavoprotein</keyword>
<dbReference type="InterPro" id="IPR013786">
    <property type="entry name" value="AcylCoA_DH/ox_N"/>
</dbReference>
<dbReference type="InterPro" id="IPR009100">
    <property type="entry name" value="AcylCoA_DH/oxidase_NM_dom_sf"/>
</dbReference>
<evidence type="ECO:0000256" key="3">
    <source>
        <dbReference type="ARBA" id="ARBA00022630"/>
    </source>
</evidence>
<gene>
    <name evidence="8" type="ORF">GCU54_09300</name>
</gene>
<protein>
    <submittedName>
        <fullName evidence="8">Acyl-CoA dehydrogenase</fullName>
    </submittedName>
</protein>
<dbReference type="Gene3D" id="2.40.110.10">
    <property type="entry name" value="Butyryl-CoA Dehydrogenase, subunit A, domain 2"/>
    <property type="match status" value="1"/>
</dbReference>
<evidence type="ECO:0000256" key="4">
    <source>
        <dbReference type="ARBA" id="ARBA00022827"/>
    </source>
</evidence>
<dbReference type="GO" id="GO:0046359">
    <property type="term" value="P:butyrate catabolic process"/>
    <property type="evidence" value="ECO:0007669"/>
    <property type="project" value="TreeGrafter"/>
</dbReference>
<dbReference type="SUPFAM" id="SSF47203">
    <property type="entry name" value="Acyl-CoA dehydrogenase C-terminal domain-like"/>
    <property type="match status" value="1"/>
</dbReference>
<dbReference type="Pfam" id="PF02771">
    <property type="entry name" value="Acyl-CoA_dh_N"/>
    <property type="match status" value="1"/>
</dbReference>
<dbReference type="InterPro" id="IPR036250">
    <property type="entry name" value="AcylCo_DH-like_C"/>
</dbReference>
<feature type="compositionally biased region" description="Low complexity" evidence="5">
    <location>
        <begin position="567"/>
        <end position="577"/>
    </location>
</feature>
<dbReference type="GO" id="GO:0033539">
    <property type="term" value="P:fatty acid beta-oxidation using acyl-CoA dehydrogenase"/>
    <property type="evidence" value="ECO:0007669"/>
    <property type="project" value="TreeGrafter"/>
</dbReference>
<dbReference type="GO" id="GO:0003995">
    <property type="term" value="F:acyl-CoA dehydrogenase activity"/>
    <property type="evidence" value="ECO:0007669"/>
    <property type="project" value="TreeGrafter"/>
</dbReference>
<dbReference type="SUPFAM" id="SSF56645">
    <property type="entry name" value="Acyl-CoA dehydrogenase NM domain-like"/>
    <property type="match status" value="1"/>
</dbReference>
<proteinExistence type="inferred from homology"/>
<accession>A0A6P0GG25</accession>
<dbReference type="InterPro" id="IPR046373">
    <property type="entry name" value="Acyl-CoA_Oxase/DH_mid-dom_sf"/>
</dbReference>
<dbReference type="PANTHER" id="PTHR43884:SF12">
    <property type="entry name" value="ISOVALERYL-COA DEHYDROGENASE, MITOCHONDRIAL-RELATED"/>
    <property type="match status" value="1"/>
</dbReference>
<evidence type="ECO:0000313" key="8">
    <source>
        <dbReference type="EMBL" id="NEM06209.1"/>
    </source>
</evidence>
<feature type="compositionally biased region" description="Low complexity" evidence="5">
    <location>
        <begin position="501"/>
        <end position="516"/>
    </location>
</feature>
<name>A0A6P0GG25_9ACTN</name>
<dbReference type="EMBL" id="JAAGWE010000014">
    <property type="protein sequence ID" value="NEM06209.1"/>
    <property type="molecule type" value="Genomic_DNA"/>
</dbReference>
<sequence>MAIDFTLTPEQKVIQEAAREFARDVLRPVVREADEEPDPLRAFNLTKPAYREAVERGIAFSMLPRQYGGGGMSNVDFVIAAEEICAVDPGFATTILVNGLGLMPVWYYGTEEQKERFISRATSDSSGEFIVGYAASEPPGSPGGTANFDAPAVNGAGMSVTATLDGDEYVVNGREYWPCNVGGWDDQGADLNLVVVRTDREAGGTHGLSALMVERGTPGVTYASISTSGRRLAPNCEIVFDQARVPAANLIEGTRGNGDLLIDRNFAWSGPVAGIAAVGVARAAYEAALDWAKTYTAGGPRPIIEYEHPGYVLGDVATRIEAARYSCWKGAHHIDEHDHHGELVGAMNKVLCTEMLFDRVYKCMQVVGVNSVDRKHLFERYLREASILPLYDAGNFGMQRRRIHGVMAHSSFDPRAVMDNRAVDFDKSMEGIDTIPTPRAETTGPSCGRDPGRPPGHRRGGREASSQGSGGGPGCPTPPRLPGVVPSGRPPFELRVREGGVAPVPARDAPARPVVDQDQSSRVGAPQVEDLPARALRTPFHEDHRPVGRRRDPARGRHRLVGPGRTAPRACPAAPRP</sequence>
<comment type="similarity">
    <text evidence="2">Belongs to the acyl-CoA dehydrogenase family.</text>
</comment>
<feature type="region of interest" description="Disordered" evidence="5">
    <location>
        <begin position="428"/>
        <end position="577"/>
    </location>
</feature>
<evidence type="ECO:0000256" key="1">
    <source>
        <dbReference type="ARBA" id="ARBA00001974"/>
    </source>
</evidence>
<reference evidence="8 9" key="1">
    <citation type="submission" date="2019-12" db="EMBL/GenBank/DDBJ databases">
        <title>WGS of CPCC 203550 I12A-02606.</title>
        <authorList>
            <person name="Jiang Z."/>
        </authorList>
    </citation>
    <scope>NUCLEOTIDE SEQUENCE [LARGE SCALE GENOMIC DNA]</scope>
    <source>
        <strain evidence="8 9">I12A-02606</strain>
    </source>
</reference>
<keyword evidence="4" id="KW-0274">FAD</keyword>
<dbReference type="GO" id="GO:0050660">
    <property type="term" value="F:flavin adenine dinucleotide binding"/>
    <property type="evidence" value="ECO:0007669"/>
    <property type="project" value="InterPro"/>
</dbReference>
<dbReference type="AlphaFoldDB" id="A0A6P0GG25"/>
<comment type="caution">
    <text evidence="8">The sequence shown here is derived from an EMBL/GenBank/DDBJ whole genome shotgun (WGS) entry which is preliminary data.</text>
</comment>
<evidence type="ECO:0000256" key="2">
    <source>
        <dbReference type="ARBA" id="ARBA00009347"/>
    </source>
</evidence>